<feature type="transmembrane region" description="Helical" evidence="1">
    <location>
        <begin position="86"/>
        <end position="103"/>
    </location>
</feature>
<keyword evidence="1" id="KW-1133">Transmembrane helix</keyword>
<evidence type="ECO:0000313" key="3">
    <source>
        <dbReference type="Proteomes" id="UP000464754"/>
    </source>
</evidence>
<reference evidence="3" key="1">
    <citation type="submission" date="2019-05" db="EMBL/GenBank/DDBJ databases">
        <title>Complete genome sequencing of Absiella argi strain JCM 30884.</title>
        <authorList>
            <person name="Sakamoto M."/>
            <person name="Murakami T."/>
            <person name="Mori H."/>
        </authorList>
    </citation>
    <scope>NUCLEOTIDE SEQUENCE [LARGE SCALE GENOMIC DNA]</scope>
    <source>
        <strain evidence="3">JCM 30884</strain>
    </source>
</reference>
<dbReference type="Proteomes" id="UP000464754">
    <property type="component" value="Chromosome"/>
</dbReference>
<dbReference type="EMBL" id="AP019695">
    <property type="protein sequence ID" value="BBK23854.1"/>
    <property type="molecule type" value="Genomic_DNA"/>
</dbReference>
<evidence type="ECO:0000313" key="2">
    <source>
        <dbReference type="EMBL" id="BBK23854.1"/>
    </source>
</evidence>
<proteinExistence type="predicted"/>
<keyword evidence="1" id="KW-0472">Membrane</keyword>
<name>A0A6N4TN06_9FIRM</name>
<dbReference type="KEGG" id="aarg:Aargi30884_27570"/>
<protein>
    <submittedName>
        <fullName evidence="2">Uncharacterized protein</fullName>
    </submittedName>
</protein>
<gene>
    <name evidence="2" type="ORF">Aargi30884_27570</name>
</gene>
<accession>A0A6N4TN06</accession>
<sequence>MIDVDKITLTKAEKRLLRKIYKSKKYPKEQAPSSELYNLLRFELVDYNHLPTPKLGVFPIDGTVSVTANYERYKKINLSKFIERKIPVILSVIAIIISIIALIKP</sequence>
<dbReference type="AlphaFoldDB" id="A0A6N4TN06"/>
<dbReference type="RefSeq" id="WP_163052508.1">
    <property type="nucleotide sequence ID" value="NZ_AP019695.1"/>
</dbReference>
<organism evidence="2 3">
    <name type="scientific">Amedibacterium intestinale</name>
    <dbReference type="NCBI Taxonomy" id="2583452"/>
    <lineage>
        <taxon>Bacteria</taxon>
        <taxon>Bacillati</taxon>
        <taxon>Bacillota</taxon>
        <taxon>Erysipelotrichia</taxon>
        <taxon>Erysipelotrichales</taxon>
        <taxon>Erysipelotrichaceae</taxon>
        <taxon>Amedibacterium</taxon>
    </lineage>
</organism>
<keyword evidence="3" id="KW-1185">Reference proteome</keyword>
<keyword evidence="1" id="KW-0812">Transmembrane</keyword>
<evidence type="ECO:0000256" key="1">
    <source>
        <dbReference type="SAM" id="Phobius"/>
    </source>
</evidence>